<evidence type="ECO:0000313" key="1">
    <source>
        <dbReference type="EMBL" id="GAH43872.1"/>
    </source>
</evidence>
<comment type="caution">
    <text evidence="1">The sequence shown here is derived from an EMBL/GenBank/DDBJ whole genome shotgun (WGS) entry which is preliminary data.</text>
</comment>
<protein>
    <submittedName>
        <fullName evidence="1">Uncharacterized protein</fullName>
    </submittedName>
</protein>
<feature type="non-terminal residue" evidence="1">
    <location>
        <position position="38"/>
    </location>
</feature>
<name>X1FFW4_9ZZZZ</name>
<accession>X1FFW4</accession>
<proteinExistence type="predicted"/>
<gene>
    <name evidence="1" type="ORF">S03H2_21317</name>
</gene>
<organism evidence="1">
    <name type="scientific">marine sediment metagenome</name>
    <dbReference type="NCBI Taxonomy" id="412755"/>
    <lineage>
        <taxon>unclassified sequences</taxon>
        <taxon>metagenomes</taxon>
        <taxon>ecological metagenomes</taxon>
    </lineage>
</organism>
<dbReference type="AlphaFoldDB" id="X1FFW4"/>
<dbReference type="EMBL" id="BARU01011332">
    <property type="protein sequence ID" value="GAH43872.1"/>
    <property type="molecule type" value="Genomic_DNA"/>
</dbReference>
<sequence>MSKEIGELSPIEIMRKYPRITAHIIAESLGYATPSCAA</sequence>
<reference evidence="1" key="1">
    <citation type="journal article" date="2014" name="Front. Microbiol.">
        <title>High frequency of phylogenetically diverse reductive dehalogenase-homologous genes in deep subseafloor sedimentary metagenomes.</title>
        <authorList>
            <person name="Kawai M."/>
            <person name="Futagami T."/>
            <person name="Toyoda A."/>
            <person name="Takaki Y."/>
            <person name="Nishi S."/>
            <person name="Hori S."/>
            <person name="Arai W."/>
            <person name="Tsubouchi T."/>
            <person name="Morono Y."/>
            <person name="Uchiyama I."/>
            <person name="Ito T."/>
            <person name="Fujiyama A."/>
            <person name="Inagaki F."/>
            <person name="Takami H."/>
        </authorList>
    </citation>
    <scope>NUCLEOTIDE SEQUENCE</scope>
    <source>
        <strain evidence="1">Expedition CK06-06</strain>
    </source>
</reference>